<accession>A0AA39R9R9</accession>
<comment type="similarity">
    <text evidence="3">Belongs to the mitochondrion-specific ribosomal protein mS38 family.</text>
</comment>
<feature type="domain" description="Ribosomal protein mS38 C-terminal" evidence="6">
    <location>
        <begin position="351"/>
        <end position="384"/>
    </location>
</feature>
<proteinExistence type="inferred from homology"/>
<dbReference type="SMART" id="SM01155">
    <property type="entry name" value="DUF1713"/>
    <property type="match status" value="1"/>
</dbReference>
<evidence type="ECO:0000256" key="1">
    <source>
        <dbReference type="ARBA" id="ARBA00004173"/>
    </source>
</evidence>
<evidence type="ECO:0000256" key="3">
    <source>
        <dbReference type="ARBA" id="ARBA00035647"/>
    </source>
</evidence>
<dbReference type="Proteomes" id="UP001166286">
    <property type="component" value="Unassembled WGS sequence"/>
</dbReference>
<dbReference type="AlphaFoldDB" id="A0AA39R9R9"/>
<feature type="compositionally biased region" description="Basic residues" evidence="5">
    <location>
        <begin position="38"/>
        <end position="49"/>
    </location>
</feature>
<protein>
    <recommendedName>
        <fullName evidence="4">Small ribosomal subunit protein mS38</fullName>
    </recommendedName>
</protein>
<feature type="region of interest" description="Disordered" evidence="5">
    <location>
        <begin position="31"/>
        <end position="103"/>
    </location>
</feature>
<organism evidence="7 8">
    <name type="scientific">Cladonia borealis</name>
    <dbReference type="NCBI Taxonomy" id="184061"/>
    <lineage>
        <taxon>Eukaryota</taxon>
        <taxon>Fungi</taxon>
        <taxon>Dikarya</taxon>
        <taxon>Ascomycota</taxon>
        <taxon>Pezizomycotina</taxon>
        <taxon>Lecanoromycetes</taxon>
        <taxon>OSLEUM clade</taxon>
        <taxon>Lecanoromycetidae</taxon>
        <taxon>Lecanorales</taxon>
        <taxon>Lecanorineae</taxon>
        <taxon>Cladoniaceae</taxon>
        <taxon>Cladonia</taxon>
    </lineage>
</organism>
<evidence type="ECO:0000256" key="5">
    <source>
        <dbReference type="SAM" id="MobiDB-lite"/>
    </source>
</evidence>
<reference evidence="7" key="1">
    <citation type="submission" date="2023-03" db="EMBL/GenBank/DDBJ databases">
        <title>Complete genome of Cladonia borealis.</title>
        <authorList>
            <person name="Park H."/>
        </authorList>
    </citation>
    <scope>NUCLEOTIDE SEQUENCE</scope>
    <source>
        <strain evidence="7">ANT050790</strain>
    </source>
</reference>
<dbReference type="EMBL" id="JAFEKC020000003">
    <property type="protein sequence ID" value="KAK0516081.1"/>
    <property type="molecule type" value="Genomic_DNA"/>
</dbReference>
<evidence type="ECO:0000256" key="4">
    <source>
        <dbReference type="ARBA" id="ARBA00035682"/>
    </source>
</evidence>
<keyword evidence="8" id="KW-1185">Reference proteome</keyword>
<feature type="region of interest" description="Disordered" evidence="5">
    <location>
        <begin position="233"/>
        <end position="280"/>
    </location>
</feature>
<dbReference type="PANTHER" id="PTHR32035:SF3">
    <property type="entry name" value="SMALL RIBOSOMAL SUBUNIT PROTEIN MS38"/>
    <property type="match status" value="1"/>
</dbReference>
<evidence type="ECO:0000313" key="7">
    <source>
        <dbReference type="EMBL" id="KAK0516081.1"/>
    </source>
</evidence>
<keyword evidence="2" id="KW-0496">Mitochondrion</keyword>
<comment type="caution">
    <text evidence="7">The sequence shown here is derived from an EMBL/GenBank/DDBJ whole genome shotgun (WGS) entry which is preliminary data.</text>
</comment>
<comment type="subcellular location">
    <subcellularLocation>
        <location evidence="1">Mitochondrion</location>
    </subcellularLocation>
</comment>
<sequence>MLSRYSNELARKSTWTCISCAAATRTSQALIAGSPKRSPAHVHQRKHSSSKTSSSPKDESRAITTPSEAPSKKPKSAAQEVMEKRPSSGVSRRKSNNNDLSLNLPCVPSTGHVHPLDIQVSSFFSIHRPISVTTPIPTEQSPATFSSIFDPKPPQKTKTADVIYTLSSAVNTLENAAANANQQNVQQMTPEEIDLRQAVTQASSSNAEQTTHHLDIPAKTLHLNLQELAKNFRPFMPPPVPVPMKDSPQQGMQAQQTEQDPSDQTHETQSPPPPTRKSYTTTLTIHEITSPTGAKTYKTHNTPIIEHPSPSSSGIRFSLPWPHNQTFLGRMRERQLQYFERLGGDAERLWQLISVKRQRKLKMKKHKYKKLMKRTKNLRRKLDRT</sequence>
<dbReference type="GO" id="GO:0005739">
    <property type="term" value="C:mitochondrion"/>
    <property type="evidence" value="ECO:0007669"/>
    <property type="project" value="UniProtKB-SubCell"/>
</dbReference>
<dbReference type="PANTHER" id="PTHR32035">
    <property type="entry name" value="AURORA KINASE A-INTERACTING PROTEIN"/>
    <property type="match status" value="1"/>
</dbReference>
<feature type="region of interest" description="Disordered" evidence="5">
    <location>
        <begin position="293"/>
        <end position="312"/>
    </location>
</feature>
<gene>
    <name evidence="7" type="ORF">JMJ35_002115</name>
</gene>
<dbReference type="InterPro" id="IPR013177">
    <property type="entry name" value="Ribosomal_mS38_C"/>
</dbReference>
<dbReference type="Pfam" id="PF08213">
    <property type="entry name" value="COX24_C"/>
    <property type="match status" value="1"/>
</dbReference>
<feature type="compositionally biased region" description="Polar residues" evidence="5">
    <location>
        <begin position="247"/>
        <end position="259"/>
    </location>
</feature>
<evidence type="ECO:0000313" key="8">
    <source>
        <dbReference type="Proteomes" id="UP001166286"/>
    </source>
</evidence>
<evidence type="ECO:0000256" key="2">
    <source>
        <dbReference type="ARBA" id="ARBA00023128"/>
    </source>
</evidence>
<evidence type="ECO:0000259" key="6">
    <source>
        <dbReference type="SMART" id="SM01155"/>
    </source>
</evidence>
<name>A0AA39R9R9_9LECA</name>